<protein>
    <submittedName>
        <fullName evidence="1">Uncharacterized protein</fullName>
    </submittedName>
</protein>
<dbReference type="PANTHER" id="PTHR36884:SF6">
    <property type="entry name" value="FIP1[III]-LIKE PROTEIN"/>
    <property type="match status" value="1"/>
</dbReference>
<evidence type="ECO:0000313" key="1">
    <source>
        <dbReference type="EMBL" id="JAD92123.1"/>
    </source>
</evidence>
<dbReference type="GO" id="GO:0016607">
    <property type="term" value="C:nuclear speck"/>
    <property type="evidence" value="ECO:0007669"/>
    <property type="project" value="TreeGrafter"/>
</dbReference>
<reference evidence="1" key="1">
    <citation type="submission" date="2014-09" db="EMBL/GenBank/DDBJ databases">
        <authorList>
            <person name="Magalhaes I.L.F."/>
            <person name="Oliveira U."/>
            <person name="Santos F.R."/>
            <person name="Vidigal T.H.D.A."/>
            <person name="Brescovit A.D."/>
            <person name="Santos A.J."/>
        </authorList>
    </citation>
    <scope>NUCLEOTIDE SEQUENCE</scope>
    <source>
        <tissue evidence="1">Shoot tissue taken approximately 20 cm above the soil surface</tissue>
    </source>
</reference>
<name>A0A0A9DZK3_ARUDO</name>
<dbReference type="PANTHER" id="PTHR36884">
    <property type="entry name" value="FIP1[III]-LIKE PROTEIN"/>
    <property type="match status" value="1"/>
</dbReference>
<proteinExistence type="predicted"/>
<accession>A0A0A9DZK3</accession>
<dbReference type="EMBL" id="GBRH01205772">
    <property type="protein sequence ID" value="JAD92123.1"/>
    <property type="molecule type" value="Transcribed_RNA"/>
</dbReference>
<dbReference type="InterPro" id="IPR044976">
    <property type="entry name" value="FIPS5/FIPS3-like"/>
</dbReference>
<reference evidence="1" key="2">
    <citation type="journal article" date="2015" name="Data Brief">
        <title>Shoot transcriptome of the giant reed, Arundo donax.</title>
        <authorList>
            <person name="Barrero R.A."/>
            <person name="Guerrero F.D."/>
            <person name="Moolhuijzen P."/>
            <person name="Goolsby J.A."/>
            <person name="Tidwell J."/>
            <person name="Bellgard S.E."/>
            <person name="Bellgard M.I."/>
        </authorList>
    </citation>
    <scope>NUCLEOTIDE SEQUENCE</scope>
    <source>
        <tissue evidence="1">Shoot tissue taken approximately 20 cm above the soil surface</tissue>
    </source>
</reference>
<organism evidence="1">
    <name type="scientific">Arundo donax</name>
    <name type="common">Giant reed</name>
    <name type="synonym">Donax arundinaceus</name>
    <dbReference type="NCBI Taxonomy" id="35708"/>
    <lineage>
        <taxon>Eukaryota</taxon>
        <taxon>Viridiplantae</taxon>
        <taxon>Streptophyta</taxon>
        <taxon>Embryophyta</taxon>
        <taxon>Tracheophyta</taxon>
        <taxon>Spermatophyta</taxon>
        <taxon>Magnoliopsida</taxon>
        <taxon>Liliopsida</taxon>
        <taxon>Poales</taxon>
        <taxon>Poaceae</taxon>
        <taxon>PACMAD clade</taxon>
        <taxon>Arundinoideae</taxon>
        <taxon>Arundineae</taxon>
        <taxon>Arundo</taxon>
    </lineage>
</organism>
<dbReference type="GO" id="GO:0006397">
    <property type="term" value="P:mRNA processing"/>
    <property type="evidence" value="ECO:0007669"/>
    <property type="project" value="InterPro"/>
</dbReference>
<dbReference type="AlphaFoldDB" id="A0A0A9DZK3"/>
<dbReference type="GO" id="GO:0003723">
    <property type="term" value="F:RNA binding"/>
    <property type="evidence" value="ECO:0007669"/>
    <property type="project" value="TreeGrafter"/>
</dbReference>
<sequence>MLKAEISNDNDGRMHRERYCQETRRVRHDHSVDDEFRNCTGYKFLPSPEVRGKYRNKGRFAKSNDDHLRHPDHLVLYPQANGSLKSSERDWPASGLAFMSSRNRCINNKSIRNAKIVQYHCDDYHQMNKHHHSSFRNGNIPRSALCTDAVVETGCCILPVKRKLHADLDSMNRKDLANLPLPRGRRLMHDQSMVNDRKIYAVKLHNSTKELDTQAFCNSNDMRKSNTVSNICVERRHELENADNIHLNDRKIKFKRRGNKLWRVVENDSKGHLSVDKDFHNSRH</sequence>